<dbReference type="AlphaFoldDB" id="A0A1H9FUY8"/>
<dbReference type="InterPro" id="IPR023393">
    <property type="entry name" value="START-like_dom_sf"/>
</dbReference>
<evidence type="ECO:0000313" key="2">
    <source>
        <dbReference type="Proteomes" id="UP000199427"/>
    </source>
</evidence>
<dbReference type="STRING" id="571933.SAMN05216362_11330"/>
<dbReference type="Pfam" id="PF10604">
    <property type="entry name" value="Polyketide_cyc2"/>
    <property type="match status" value="1"/>
</dbReference>
<dbReference type="InterPro" id="IPR019587">
    <property type="entry name" value="Polyketide_cyclase/dehydratase"/>
</dbReference>
<dbReference type="EMBL" id="FOES01000013">
    <property type="protein sequence ID" value="SEQ41740.1"/>
    <property type="molecule type" value="Genomic_DNA"/>
</dbReference>
<name>A0A1H9FUY8_9BACI</name>
<dbReference type="SUPFAM" id="SSF55961">
    <property type="entry name" value="Bet v1-like"/>
    <property type="match status" value="1"/>
</dbReference>
<protein>
    <submittedName>
        <fullName evidence="1">Polyketide cyclase / dehydrase and lipid transport</fullName>
    </submittedName>
</protein>
<accession>A0A1H9FUY8</accession>
<dbReference type="Gene3D" id="3.30.530.20">
    <property type="match status" value="1"/>
</dbReference>
<organism evidence="1 2">
    <name type="scientific">Piscibacillus halophilus</name>
    <dbReference type="NCBI Taxonomy" id="571933"/>
    <lineage>
        <taxon>Bacteria</taxon>
        <taxon>Bacillati</taxon>
        <taxon>Bacillota</taxon>
        <taxon>Bacilli</taxon>
        <taxon>Bacillales</taxon>
        <taxon>Bacillaceae</taxon>
        <taxon>Piscibacillus</taxon>
    </lineage>
</organism>
<proteinExistence type="predicted"/>
<evidence type="ECO:0000313" key="1">
    <source>
        <dbReference type="EMBL" id="SEQ41740.1"/>
    </source>
</evidence>
<dbReference type="OrthoDB" id="1903764at2"/>
<keyword evidence="2" id="KW-1185">Reference proteome</keyword>
<reference evidence="1 2" key="1">
    <citation type="submission" date="2016-10" db="EMBL/GenBank/DDBJ databases">
        <authorList>
            <person name="de Groot N.N."/>
        </authorList>
    </citation>
    <scope>NUCLEOTIDE SEQUENCE [LARGE SCALE GENOMIC DNA]</scope>
    <source>
        <strain evidence="1 2">DSM 21633</strain>
    </source>
</reference>
<gene>
    <name evidence="1" type="ORF">SAMN05216362_11330</name>
</gene>
<sequence length="149" mass="17495">MGFKRDVHIKYPIDLVFRVLTTFEYAPKVLDHIQEVEVLDEEVKVGTHIKEVRLIGNQQVENTLEVTEYEPYTKFATYSKQNGLDLHYIYTLSEVDGGTDIHFEGNIKTKGLRNMLTKPVINRIIKKEDGNHLYQLKQYVEMNYKESQE</sequence>
<dbReference type="RefSeq" id="WP_091773460.1">
    <property type="nucleotide sequence ID" value="NZ_CAESCL010000033.1"/>
</dbReference>
<dbReference type="Proteomes" id="UP000199427">
    <property type="component" value="Unassembled WGS sequence"/>
</dbReference>